<evidence type="ECO:0000313" key="2">
    <source>
        <dbReference type="Proteomes" id="UP001501470"/>
    </source>
</evidence>
<keyword evidence="2" id="KW-1185">Reference proteome</keyword>
<comment type="caution">
    <text evidence="1">The sequence shown here is derived from an EMBL/GenBank/DDBJ whole genome shotgun (WGS) entry which is preliminary data.</text>
</comment>
<reference evidence="1 2" key="1">
    <citation type="journal article" date="2019" name="Int. J. Syst. Evol. Microbiol.">
        <title>The Global Catalogue of Microorganisms (GCM) 10K type strain sequencing project: providing services to taxonomists for standard genome sequencing and annotation.</title>
        <authorList>
            <consortium name="The Broad Institute Genomics Platform"/>
            <consortium name="The Broad Institute Genome Sequencing Center for Infectious Disease"/>
            <person name="Wu L."/>
            <person name="Ma J."/>
        </authorList>
    </citation>
    <scope>NUCLEOTIDE SEQUENCE [LARGE SCALE GENOMIC DNA]</scope>
    <source>
        <strain evidence="1 2">JCM 15933</strain>
    </source>
</reference>
<protein>
    <submittedName>
        <fullName evidence="1">Uncharacterized protein</fullName>
    </submittedName>
</protein>
<dbReference type="EMBL" id="BAAAQD010000066">
    <property type="protein sequence ID" value="GAA1577488.1"/>
    <property type="molecule type" value="Genomic_DNA"/>
</dbReference>
<name>A0ABN2DJX8_9ACTN</name>
<gene>
    <name evidence="1" type="ORF">GCM10009827_119130</name>
</gene>
<dbReference type="Proteomes" id="UP001501470">
    <property type="component" value="Unassembled WGS sequence"/>
</dbReference>
<organism evidence="1 2">
    <name type="scientific">Dactylosporangium maewongense</name>
    <dbReference type="NCBI Taxonomy" id="634393"/>
    <lineage>
        <taxon>Bacteria</taxon>
        <taxon>Bacillati</taxon>
        <taxon>Actinomycetota</taxon>
        <taxon>Actinomycetes</taxon>
        <taxon>Micromonosporales</taxon>
        <taxon>Micromonosporaceae</taxon>
        <taxon>Dactylosporangium</taxon>
    </lineage>
</organism>
<evidence type="ECO:0000313" key="1">
    <source>
        <dbReference type="EMBL" id="GAA1577488.1"/>
    </source>
</evidence>
<sequence>MAAIDVSAGFAGEVLGPVPIDEAASRIRVYCTSRYSGWAVYDLAGISARAAGLFTEVSTWSLLFANTLNGRVDITQLADFNRALRREFADRIGRIPADQDLHAMTEEEVAGVIRACQFGFNGAWRRESPSWVPCTGPPLSRCSTATLGWRSATSATTSASRSSASA</sequence>
<proteinExistence type="predicted"/>
<accession>A0ABN2DJX8</accession>